<accession>A0A7Z2YEI5</accession>
<dbReference type="RefSeq" id="WP_164649377.1">
    <property type="nucleotide sequence ID" value="NZ_CP047475.1"/>
</dbReference>
<dbReference type="GO" id="GO:0005829">
    <property type="term" value="C:cytosol"/>
    <property type="evidence" value="ECO:0007669"/>
    <property type="project" value="TreeGrafter"/>
</dbReference>
<gene>
    <name evidence="3" type="ORF">GT360_13660</name>
</gene>
<name>A0A7Z2YEI5_9VIBR</name>
<dbReference type="GO" id="GO:0009244">
    <property type="term" value="P:lipopolysaccharide core region biosynthetic process"/>
    <property type="evidence" value="ECO:0007669"/>
    <property type="project" value="TreeGrafter"/>
</dbReference>
<evidence type="ECO:0000256" key="2">
    <source>
        <dbReference type="ARBA" id="ARBA00022679"/>
    </source>
</evidence>
<dbReference type="InterPro" id="IPR051199">
    <property type="entry name" value="LPS_LOS_Heptosyltrfase"/>
</dbReference>
<dbReference type="PANTHER" id="PTHR30160">
    <property type="entry name" value="TETRAACYLDISACCHARIDE 4'-KINASE-RELATED"/>
    <property type="match status" value="1"/>
</dbReference>
<dbReference type="KEGG" id="vas:GT360_13660"/>
<dbReference type="SUPFAM" id="SSF53756">
    <property type="entry name" value="UDP-Glycosyltransferase/glycogen phosphorylase"/>
    <property type="match status" value="1"/>
</dbReference>
<reference evidence="3 4" key="1">
    <citation type="submission" date="2020-01" db="EMBL/GenBank/DDBJ databases">
        <title>Whole genome and functional gene identification of agarase of Vibrio HN897.</title>
        <authorList>
            <person name="Liu Y."/>
            <person name="Zhao Z."/>
        </authorList>
    </citation>
    <scope>NUCLEOTIDE SEQUENCE [LARGE SCALE GENOMIC DNA]</scope>
    <source>
        <strain evidence="3 4">HN897</strain>
    </source>
</reference>
<organism evidence="3 4">
    <name type="scientific">Vibrio astriarenae</name>
    <dbReference type="NCBI Taxonomy" id="1481923"/>
    <lineage>
        <taxon>Bacteria</taxon>
        <taxon>Pseudomonadati</taxon>
        <taxon>Pseudomonadota</taxon>
        <taxon>Gammaproteobacteria</taxon>
        <taxon>Vibrionales</taxon>
        <taxon>Vibrionaceae</taxon>
        <taxon>Vibrio</taxon>
    </lineage>
</organism>
<dbReference type="AlphaFoldDB" id="A0A7Z2YEI5"/>
<evidence type="ECO:0000313" key="4">
    <source>
        <dbReference type="Proteomes" id="UP000464262"/>
    </source>
</evidence>
<protein>
    <submittedName>
        <fullName evidence="3">LPS biosynthesis protein</fullName>
    </submittedName>
</protein>
<dbReference type="InterPro" id="IPR002201">
    <property type="entry name" value="Glyco_trans_9"/>
</dbReference>
<dbReference type="EMBL" id="CP047475">
    <property type="protein sequence ID" value="QIA64472.1"/>
    <property type="molecule type" value="Genomic_DNA"/>
</dbReference>
<dbReference type="Pfam" id="PF01075">
    <property type="entry name" value="Glyco_transf_9"/>
    <property type="match status" value="1"/>
</dbReference>
<proteinExistence type="predicted"/>
<evidence type="ECO:0000256" key="1">
    <source>
        <dbReference type="ARBA" id="ARBA00022676"/>
    </source>
</evidence>
<dbReference type="Gene3D" id="3.40.50.2000">
    <property type="entry name" value="Glycogen Phosphorylase B"/>
    <property type="match status" value="2"/>
</dbReference>
<evidence type="ECO:0000313" key="3">
    <source>
        <dbReference type="EMBL" id="QIA64472.1"/>
    </source>
</evidence>
<dbReference type="GO" id="GO:0008713">
    <property type="term" value="F:ADP-heptose-lipopolysaccharide heptosyltransferase activity"/>
    <property type="evidence" value="ECO:0007669"/>
    <property type="project" value="TreeGrafter"/>
</dbReference>
<keyword evidence="2" id="KW-0808">Transferase</keyword>
<keyword evidence="4" id="KW-1185">Reference proteome</keyword>
<keyword evidence="1" id="KW-0328">Glycosyltransferase</keyword>
<sequence length="364" mass="41161">MNCKRILVLATHCIGDSLLVTTLTRSLRRKYPDAQIDVLVTPRGRLIFELNSDVNQVIDFPQRPKPKDYFQFLRQFGRYDLVVNERVTDRTAIYCLLFGRFRLGVVDEHFGGAWFKKRIYNHHILERQNNEHKMSRMARMLDKIDVEIEPLLVAPQEALPKSVVEQLPSQYLVVHAPSSNEIKQWPVEHWQETLSLLLESGYHIVLTGAPSERDTNIVNSLVSYFPDQSRLVSLLGKLSLPQTATLIKQSLGFVGPDSGPGHLASGFPVPIISVISVAPASKWSPWPYEMPVDRSTNLYHNRIPVKQVHNNVAVLQSERDCVPCDGSKCRISDGIYSPCLTDITPKQVVETVKEMVPLGDESGE</sequence>
<dbReference type="Proteomes" id="UP000464262">
    <property type="component" value="Chromosome 1"/>
</dbReference>
<dbReference type="CDD" id="cd03789">
    <property type="entry name" value="GT9_LPS_heptosyltransferase"/>
    <property type="match status" value="1"/>
</dbReference>